<proteinExistence type="inferred from homology"/>
<dbReference type="InterPro" id="IPR007980">
    <property type="entry name" value="Ribosomal_uS3m_fun"/>
</dbReference>
<evidence type="ECO:0000256" key="6">
    <source>
        <dbReference type="ARBA" id="ARBA00035157"/>
    </source>
</evidence>
<keyword evidence="4 7" id="KW-0496">Mitochondrion</keyword>
<evidence type="ECO:0000256" key="5">
    <source>
        <dbReference type="ARBA" id="ARBA00023274"/>
    </source>
</evidence>
<dbReference type="GO" id="GO:0006412">
    <property type="term" value="P:translation"/>
    <property type="evidence" value="ECO:0007669"/>
    <property type="project" value="InterPro"/>
</dbReference>
<dbReference type="AlphaFoldDB" id="A0AA51QUG5"/>
<name>A0AA51QUG5_9EURO</name>
<protein>
    <recommendedName>
        <fullName evidence="6">Small ribosomal subunit protein uS3m</fullName>
    </recommendedName>
</protein>
<organism evidence="7">
    <name type="scientific">Nannizziopsis barbatae</name>
    <dbReference type="NCBI Taxonomy" id="1007502"/>
    <lineage>
        <taxon>Eukaryota</taxon>
        <taxon>Fungi</taxon>
        <taxon>Dikarya</taxon>
        <taxon>Ascomycota</taxon>
        <taxon>Pezizomycotina</taxon>
        <taxon>Eurotiomycetes</taxon>
        <taxon>Eurotiomycetidae</taxon>
        <taxon>Onygenales</taxon>
        <taxon>Nannizziopsiaceae</taxon>
        <taxon>Nannizziopsis</taxon>
    </lineage>
</organism>
<dbReference type="GeneID" id="84879393"/>
<dbReference type="RefSeq" id="YP_010951061.1">
    <property type="nucleotide sequence ID" value="NC_082834.1"/>
</dbReference>
<evidence type="ECO:0000256" key="2">
    <source>
        <dbReference type="ARBA" id="ARBA00010761"/>
    </source>
</evidence>
<accession>A0AA51QUG5</accession>
<evidence type="ECO:0000256" key="4">
    <source>
        <dbReference type="ARBA" id="ARBA00023128"/>
    </source>
</evidence>
<reference evidence="7" key="1">
    <citation type="submission" date="2023-07" db="EMBL/GenBank/DDBJ databases">
        <title>New applications for underutilized public sequencing data: a case study obtaining 31 new mitogenomes for the fungal order Onygenales.</title>
        <authorList>
            <person name="Corvalan L.C.J."/>
            <person name="Romao H.A.A."/>
            <person name="Moreira T.R."/>
            <person name="Bailao A.M."/>
            <person name="Borges C.L."/>
            <person name="Dias R.O."/>
            <person name="Nunes R."/>
        </authorList>
    </citation>
    <scope>NUCLEOTIDE SEQUENCE</scope>
    <source>
        <strain evidence="7">USC001</strain>
    </source>
</reference>
<sequence length="434" mass="52074">MLNIIKSKLKRNYIKEKNLNKNEFITPKKLGLIVRNWKNSIYVYNKNTLKLIPEASRLTNKLINYYFNLYNLKKEIKISKIKRYLLKKSRYIKKKIITKNKIFISSGIYKHTNDLVNITIYFYNRQLLNYNNLIWKKYMGLMKKKKLKLKLKNRLLKVRKISLRLLKKHNKQKEIVIKALNIKNIKNLNSIKYFQTKNYKKFLKKSFTLILIYIYYKQLIYINKFKFNNYYLQNLVNIVKKIYKKNIQFNFINVRYFNLNSDILTESLVLKLKKNRKKLLKYLYLILRKTKKTTITELIDPNINDFKNLNLNNFYLDSNKKDIDIDTTNNILYNNLLKNLKDKKIKYAILEKINYKKIRGIKLEASGRLTKRNTASRSISKLKYKGSLKNYHSSFSGRSSSLLRGNFRPNLEYTKLNSKTQIGSFGIKGWISGI</sequence>
<evidence type="ECO:0000256" key="1">
    <source>
        <dbReference type="ARBA" id="ARBA00004173"/>
    </source>
</evidence>
<dbReference type="GO" id="GO:0005739">
    <property type="term" value="C:mitochondrion"/>
    <property type="evidence" value="ECO:0007669"/>
    <property type="project" value="UniProtKB-SubCell"/>
</dbReference>
<dbReference type="GO" id="GO:1990904">
    <property type="term" value="C:ribonucleoprotein complex"/>
    <property type="evidence" value="ECO:0007669"/>
    <property type="project" value="UniProtKB-KW"/>
</dbReference>
<dbReference type="Gene3D" id="3.30.1140.32">
    <property type="entry name" value="Ribosomal protein S3, C-terminal domain"/>
    <property type="match status" value="1"/>
</dbReference>
<comment type="subcellular location">
    <subcellularLocation>
        <location evidence="1">Mitochondrion</location>
    </subcellularLocation>
</comment>
<dbReference type="InterPro" id="IPR036419">
    <property type="entry name" value="Ribosomal_S3_C_sf"/>
</dbReference>
<evidence type="ECO:0000256" key="3">
    <source>
        <dbReference type="ARBA" id="ARBA00022980"/>
    </source>
</evidence>
<keyword evidence="3 7" id="KW-0689">Ribosomal protein</keyword>
<keyword evidence="5" id="KW-0687">Ribonucleoprotein</keyword>
<evidence type="ECO:0000313" key="7">
    <source>
        <dbReference type="EMBL" id="WML69458.1"/>
    </source>
</evidence>
<dbReference type="GO" id="GO:0005840">
    <property type="term" value="C:ribosome"/>
    <property type="evidence" value="ECO:0007669"/>
    <property type="project" value="UniProtKB-KW"/>
</dbReference>
<dbReference type="GO" id="GO:0003735">
    <property type="term" value="F:structural constituent of ribosome"/>
    <property type="evidence" value="ECO:0007669"/>
    <property type="project" value="InterPro"/>
</dbReference>
<gene>
    <name evidence="7" type="primary">rps5</name>
</gene>
<comment type="similarity">
    <text evidence="2">Belongs to the universal ribosomal protein uS3 family.</text>
</comment>
<dbReference type="Pfam" id="PF05316">
    <property type="entry name" value="VAR1"/>
    <property type="match status" value="1"/>
</dbReference>
<geneLocation type="mitochondrion" evidence="7"/>
<dbReference type="EMBL" id="OR361327">
    <property type="protein sequence ID" value="WML69458.1"/>
    <property type="molecule type" value="Genomic_DNA"/>
</dbReference>